<comment type="caution">
    <text evidence="3">The sequence shown here is derived from an EMBL/GenBank/DDBJ whole genome shotgun (WGS) entry which is preliminary data.</text>
</comment>
<dbReference type="Proteomes" id="UP000031246">
    <property type="component" value="Unassembled WGS sequence"/>
</dbReference>
<dbReference type="PANTHER" id="PTHR40407:SF1">
    <property type="entry name" value="HEPARAN-ALPHA-GLUCOSAMINIDE N-ACETYLTRANSFERASE CATALYTIC DOMAIN-CONTAINING PROTEIN"/>
    <property type="match status" value="1"/>
</dbReference>
<keyword evidence="1" id="KW-0472">Membrane</keyword>
<feature type="transmembrane region" description="Helical" evidence="1">
    <location>
        <begin position="119"/>
        <end position="139"/>
    </location>
</feature>
<dbReference type="InterPro" id="IPR012429">
    <property type="entry name" value="HGSNAT_cat"/>
</dbReference>
<feature type="transmembrane region" description="Helical" evidence="1">
    <location>
        <begin position="197"/>
        <end position="218"/>
    </location>
</feature>
<evidence type="ECO:0000313" key="3">
    <source>
        <dbReference type="EMBL" id="KIA92029.1"/>
    </source>
</evidence>
<dbReference type="RefSeq" id="WP_039479004.1">
    <property type="nucleotide sequence ID" value="NZ_JSYN01000023.1"/>
</dbReference>
<evidence type="ECO:0000256" key="1">
    <source>
        <dbReference type="SAM" id="Phobius"/>
    </source>
</evidence>
<name>A0A0C1FVY8_9SPHI</name>
<sequence>MDAAQTTLSKRILSIDILRGLVMIIMALDHTRDFFHIGAMTGDPLNPDTTTGMLFFTRWITHFCAPTFVFLSGLSAYLSAQGKSPGLASAFLLKRGLWLIFIELAIITFGLTFNPGYNFIILQVIWAIGASMIFLAIFSRVLSYKVILLIGLLLVFGHNLFNLFPAPKDPAAGMLLKVFFTASGTVVPLSANHFVGVFYAILLWTGVMFVGYGVGSWYRKGYDAERRRRNLLMMGFLTVFIFVALRLINVYGDPVPRKEYDDLFKDLLSFFNVNKYPPSLQYIAMTLGPAMLFLAVIEKVSNWFTRITAVYGAVPFFYYVLHFYLLHILLVIVFFATGHSSKEIVQVPFMFRPVAFGFGLPIVYFIWMAVVASLYLPCRWFKHYKETHRQWWLRYV</sequence>
<keyword evidence="1" id="KW-1133">Transmembrane helix</keyword>
<feature type="transmembrane region" description="Helical" evidence="1">
    <location>
        <begin position="92"/>
        <end position="113"/>
    </location>
</feature>
<dbReference type="Pfam" id="PF07786">
    <property type="entry name" value="HGSNAT_cat"/>
    <property type="match status" value="1"/>
</dbReference>
<feature type="domain" description="Heparan-alpha-glucosaminide N-acetyltransferase catalytic" evidence="2">
    <location>
        <begin position="11"/>
        <end position="227"/>
    </location>
</feature>
<reference evidence="3 4" key="1">
    <citation type="submission" date="2014-10" db="EMBL/GenBank/DDBJ databases">
        <title>Pedobacter Kyungheensis.</title>
        <authorList>
            <person name="Anderson B.M."/>
            <person name="Newman J.D."/>
        </authorList>
    </citation>
    <scope>NUCLEOTIDE SEQUENCE [LARGE SCALE GENOMIC DNA]</scope>
    <source>
        <strain evidence="3 4">KACC 16221</strain>
    </source>
</reference>
<feature type="transmembrane region" description="Helical" evidence="1">
    <location>
        <begin position="309"/>
        <end position="335"/>
    </location>
</feature>
<proteinExistence type="predicted"/>
<protein>
    <submittedName>
        <fullName evidence="3">Membrane protein</fullName>
    </submittedName>
</protein>
<feature type="transmembrane region" description="Helical" evidence="1">
    <location>
        <begin position="355"/>
        <end position="376"/>
    </location>
</feature>
<evidence type="ECO:0000313" key="4">
    <source>
        <dbReference type="Proteomes" id="UP000031246"/>
    </source>
</evidence>
<dbReference type="OrthoDB" id="508112at2"/>
<feature type="transmembrane region" description="Helical" evidence="1">
    <location>
        <begin position="146"/>
        <end position="164"/>
    </location>
</feature>
<feature type="transmembrane region" description="Helical" evidence="1">
    <location>
        <begin position="230"/>
        <end position="248"/>
    </location>
</feature>
<gene>
    <name evidence="3" type="ORF">OC25_18180</name>
</gene>
<dbReference type="PANTHER" id="PTHR40407">
    <property type="entry name" value="MEMBRANE PROTEIN-LIKE PROTEIN"/>
    <property type="match status" value="1"/>
</dbReference>
<accession>A0A0C1FVY8</accession>
<organism evidence="3 4">
    <name type="scientific">Pedobacter kyungheensis</name>
    <dbReference type="NCBI Taxonomy" id="1069985"/>
    <lineage>
        <taxon>Bacteria</taxon>
        <taxon>Pseudomonadati</taxon>
        <taxon>Bacteroidota</taxon>
        <taxon>Sphingobacteriia</taxon>
        <taxon>Sphingobacteriales</taxon>
        <taxon>Sphingobacteriaceae</taxon>
        <taxon>Pedobacter</taxon>
    </lineage>
</organism>
<feature type="transmembrane region" description="Helical" evidence="1">
    <location>
        <begin position="59"/>
        <end position="80"/>
    </location>
</feature>
<feature type="transmembrane region" description="Helical" evidence="1">
    <location>
        <begin position="12"/>
        <end position="28"/>
    </location>
</feature>
<dbReference type="AlphaFoldDB" id="A0A0C1FVY8"/>
<keyword evidence="1" id="KW-0812">Transmembrane</keyword>
<keyword evidence="4" id="KW-1185">Reference proteome</keyword>
<dbReference type="EMBL" id="JSYN01000023">
    <property type="protein sequence ID" value="KIA92029.1"/>
    <property type="molecule type" value="Genomic_DNA"/>
</dbReference>
<feature type="transmembrane region" description="Helical" evidence="1">
    <location>
        <begin position="279"/>
        <end position="297"/>
    </location>
</feature>
<evidence type="ECO:0000259" key="2">
    <source>
        <dbReference type="Pfam" id="PF07786"/>
    </source>
</evidence>